<dbReference type="EC" id="4.2.1.33" evidence="8"/>
<keyword evidence="9" id="KW-1185">Reference proteome</keyword>
<evidence type="ECO:0000259" key="7">
    <source>
        <dbReference type="Pfam" id="PF00330"/>
    </source>
</evidence>
<dbReference type="PROSITE" id="PS00450">
    <property type="entry name" value="ACONITASE_1"/>
    <property type="match status" value="1"/>
</dbReference>
<dbReference type="Pfam" id="PF00330">
    <property type="entry name" value="Aconitase"/>
    <property type="match status" value="1"/>
</dbReference>
<sequence>MAGRTLLDKLWDSHVVQQFPGGWVLLHIDRQLLHDLSGTASLNALAARNLPVHDASLAFATPDHAVSSAPGRTPYTYAPGGRLWQGLKDRSASAGIRLYDIGEEGHGIVHVMAPELGLVQPGLTLICGDSHTCTNGAFGALAFGVGTSELAHALATQTLLQRKPKSMRIRYDGKLRPGVTAKDLILYTIGRLGAAAGTGYAVEYAGDVVAKFSMEQRMTLCNLSIELGARAGFVAADETTSAYLRGRRYAPGEQHWERAQAYWHTLHSDADAVFDREEVIDAVQVRPMVTWGTSPEHVLPVGDSVPDPAACGDASRRAAWSAALDYMGLRPGTRLEGLPIDRVFIGSCTNARLSDLAEAAAIVRGRHVARGVHAWVVPGSESVKREAQALGLDRVFVQAGFEWREPGCSMCVAANGEIAGPGERVLSTTNRNFVGRQGPGVRTHLASPATVAASAIAGAITCATGASNG</sequence>
<dbReference type="InterPro" id="IPR001030">
    <property type="entry name" value="Acoase/IPM_deHydtase_lsu_aba"/>
</dbReference>
<comment type="pathway">
    <text evidence="6">Amino-acid biosynthesis.</text>
</comment>
<dbReference type="NCBIfam" id="NF009116">
    <property type="entry name" value="PRK12466.1"/>
    <property type="match status" value="1"/>
</dbReference>
<evidence type="ECO:0000313" key="9">
    <source>
        <dbReference type="Proteomes" id="UP001595848"/>
    </source>
</evidence>
<evidence type="ECO:0000256" key="4">
    <source>
        <dbReference type="ARBA" id="ARBA00022485"/>
    </source>
</evidence>
<gene>
    <name evidence="8" type="primary">leuC</name>
    <name evidence="8" type="ORF">ACFOY1_15380</name>
</gene>
<dbReference type="InterPro" id="IPR050067">
    <property type="entry name" value="IPM_dehydratase_rel_enz"/>
</dbReference>
<keyword evidence="8" id="KW-0456">Lyase</keyword>
<keyword evidence="3" id="KW-0028">Amino-acid biosynthesis</keyword>
<keyword evidence="4" id="KW-0004">4Fe-4S</keyword>
<dbReference type="GO" id="GO:0003861">
    <property type="term" value="F:3-isopropylmalate dehydratase activity"/>
    <property type="evidence" value="ECO:0007669"/>
    <property type="project" value="UniProtKB-EC"/>
</dbReference>
<dbReference type="CDD" id="cd01583">
    <property type="entry name" value="IPMI"/>
    <property type="match status" value="1"/>
</dbReference>
<dbReference type="EMBL" id="JBHSBV010000005">
    <property type="protein sequence ID" value="MFC4202338.1"/>
    <property type="molecule type" value="Genomic_DNA"/>
</dbReference>
<name>A0ABV8P2V9_9BURK</name>
<dbReference type="PANTHER" id="PTHR43822:SF9">
    <property type="entry name" value="3-ISOPROPYLMALATE DEHYDRATASE"/>
    <property type="match status" value="1"/>
</dbReference>
<dbReference type="NCBIfam" id="TIGR00170">
    <property type="entry name" value="leuC"/>
    <property type="match status" value="1"/>
</dbReference>
<dbReference type="Proteomes" id="UP001595848">
    <property type="component" value="Unassembled WGS sequence"/>
</dbReference>
<evidence type="ECO:0000256" key="1">
    <source>
        <dbReference type="ARBA" id="ARBA00001966"/>
    </source>
</evidence>
<dbReference type="PANTHER" id="PTHR43822">
    <property type="entry name" value="HOMOACONITASE, MITOCHONDRIAL-RELATED"/>
    <property type="match status" value="1"/>
</dbReference>
<dbReference type="NCBIfam" id="NF004016">
    <property type="entry name" value="PRK05478.1"/>
    <property type="match status" value="1"/>
</dbReference>
<accession>A0ABV8P2V9</accession>
<comment type="caution">
    <text evidence="8">The sequence shown here is derived from an EMBL/GenBank/DDBJ whole genome shotgun (WGS) entry which is preliminary data.</text>
</comment>
<dbReference type="PROSITE" id="PS01244">
    <property type="entry name" value="ACONITASE_2"/>
    <property type="match status" value="1"/>
</dbReference>
<proteinExistence type="predicted"/>
<keyword evidence="5" id="KW-0100">Branched-chain amino acid biosynthesis</keyword>
<keyword evidence="4" id="KW-0408">Iron</keyword>
<evidence type="ECO:0000256" key="2">
    <source>
        <dbReference type="ARBA" id="ARBA00011271"/>
    </source>
</evidence>
<evidence type="ECO:0000256" key="3">
    <source>
        <dbReference type="ARBA" id="ARBA00022430"/>
    </source>
</evidence>
<feature type="domain" description="Aconitase/3-isopropylmalate dehydratase large subunit alpha/beta/alpha" evidence="7">
    <location>
        <begin position="8"/>
        <end position="458"/>
    </location>
</feature>
<organism evidence="8 9">
    <name type="scientific">Candidimonas humi</name>
    <dbReference type="NCBI Taxonomy" id="683355"/>
    <lineage>
        <taxon>Bacteria</taxon>
        <taxon>Pseudomonadati</taxon>
        <taxon>Pseudomonadota</taxon>
        <taxon>Betaproteobacteria</taxon>
        <taxon>Burkholderiales</taxon>
        <taxon>Alcaligenaceae</taxon>
        <taxon>Candidimonas</taxon>
    </lineage>
</organism>
<dbReference type="InterPro" id="IPR033941">
    <property type="entry name" value="IPMI_cat"/>
</dbReference>
<protein>
    <submittedName>
        <fullName evidence="8">3-isopropylmalate dehydratase large subunit</fullName>
        <ecNumber evidence="8">4.2.1.33</ecNumber>
    </submittedName>
</protein>
<dbReference type="InterPro" id="IPR018136">
    <property type="entry name" value="Aconitase_4Fe-4S_BS"/>
</dbReference>
<keyword evidence="3" id="KW-0432">Leucine biosynthesis</keyword>
<evidence type="ECO:0000256" key="6">
    <source>
        <dbReference type="ARBA" id="ARBA00029440"/>
    </source>
</evidence>
<keyword evidence="4" id="KW-0411">Iron-sulfur</keyword>
<keyword evidence="4" id="KW-0479">Metal-binding</keyword>
<reference evidence="9" key="1">
    <citation type="journal article" date="2019" name="Int. J. Syst. Evol. Microbiol.">
        <title>The Global Catalogue of Microorganisms (GCM) 10K type strain sequencing project: providing services to taxonomists for standard genome sequencing and annotation.</title>
        <authorList>
            <consortium name="The Broad Institute Genomics Platform"/>
            <consortium name="The Broad Institute Genome Sequencing Center for Infectious Disease"/>
            <person name="Wu L."/>
            <person name="Ma J."/>
        </authorList>
    </citation>
    <scope>NUCLEOTIDE SEQUENCE [LARGE SCALE GENOMIC DNA]</scope>
    <source>
        <strain evidence="9">LMG 24813</strain>
    </source>
</reference>
<comment type="subunit">
    <text evidence="2">Heterodimer of LeuC and LeuD.</text>
</comment>
<comment type="cofactor">
    <cofactor evidence="1">
        <name>[4Fe-4S] cluster</name>
        <dbReference type="ChEBI" id="CHEBI:49883"/>
    </cofactor>
</comment>
<dbReference type="InterPro" id="IPR004430">
    <property type="entry name" value="3-IsopropMal_deHydase_lsu"/>
</dbReference>
<evidence type="ECO:0000256" key="5">
    <source>
        <dbReference type="ARBA" id="ARBA00023304"/>
    </source>
</evidence>
<dbReference type="RefSeq" id="WP_217966073.1">
    <property type="nucleotide sequence ID" value="NZ_JAHTBN010000010.1"/>
</dbReference>
<evidence type="ECO:0000313" key="8">
    <source>
        <dbReference type="EMBL" id="MFC4202338.1"/>
    </source>
</evidence>